<proteinExistence type="inferred from homology"/>
<feature type="transmembrane region" description="Helical" evidence="12">
    <location>
        <begin position="160"/>
        <end position="185"/>
    </location>
</feature>
<evidence type="ECO:0000259" key="13">
    <source>
        <dbReference type="Pfam" id="PF01435"/>
    </source>
</evidence>
<evidence type="ECO:0000313" key="15">
    <source>
        <dbReference type="Proteomes" id="UP000298058"/>
    </source>
</evidence>
<evidence type="ECO:0000256" key="7">
    <source>
        <dbReference type="ARBA" id="ARBA00022801"/>
    </source>
</evidence>
<dbReference type="AlphaFoldDB" id="A0A4R9M0Z0"/>
<dbReference type="InterPro" id="IPR022919">
    <property type="entry name" value="Pept_M48_protease_HtpX"/>
</dbReference>
<comment type="caution">
    <text evidence="14">The sequence shown here is derived from an EMBL/GenBank/DDBJ whole genome shotgun (WGS) entry which is preliminary data.</text>
</comment>
<keyword evidence="6 12" id="KW-0479">Metal-binding</keyword>
<reference evidence="14" key="1">
    <citation type="journal article" date="2019" name="PLoS Negl. Trop. Dis.">
        <title>Revisiting the worldwide diversity of Leptospira species in the environment.</title>
        <authorList>
            <person name="Vincent A.T."/>
            <person name="Schiettekatte O."/>
            <person name="Bourhy P."/>
            <person name="Veyrier F.J."/>
            <person name="Picardeau M."/>
        </authorList>
    </citation>
    <scope>NUCLEOTIDE SEQUENCE [LARGE SCALE GENOMIC DNA]</scope>
    <source>
        <strain evidence="14">201300427</strain>
    </source>
</reference>
<feature type="transmembrane region" description="Helical" evidence="12">
    <location>
        <begin position="205"/>
        <end position="229"/>
    </location>
</feature>
<evidence type="ECO:0000256" key="9">
    <source>
        <dbReference type="ARBA" id="ARBA00022989"/>
    </source>
</evidence>
<evidence type="ECO:0000313" key="14">
    <source>
        <dbReference type="EMBL" id="TGN19611.1"/>
    </source>
</evidence>
<evidence type="ECO:0000256" key="4">
    <source>
        <dbReference type="ARBA" id="ARBA00022670"/>
    </source>
</evidence>
<keyword evidence="4 12" id="KW-0645">Protease</keyword>
<keyword evidence="8 12" id="KW-0862">Zinc</keyword>
<evidence type="ECO:0000256" key="3">
    <source>
        <dbReference type="ARBA" id="ARBA00022475"/>
    </source>
</evidence>
<evidence type="ECO:0000256" key="2">
    <source>
        <dbReference type="ARBA" id="ARBA00009779"/>
    </source>
</evidence>
<evidence type="ECO:0000256" key="10">
    <source>
        <dbReference type="ARBA" id="ARBA00023049"/>
    </source>
</evidence>
<protein>
    <recommendedName>
        <fullName evidence="12">Protease HtpX homolog</fullName>
        <ecNumber evidence="12">3.4.24.-</ecNumber>
    </recommendedName>
</protein>
<dbReference type="PANTHER" id="PTHR43221">
    <property type="entry name" value="PROTEASE HTPX"/>
    <property type="match status" value="1"/>
</dbReference>
<name>A0A4R9M0Z0_9LEPT</name>
<dbReference type="GO" id="GO:0008270">
    <property type="term" value="F:zinc ion binding"/>
    <property type="evidence" value="ECO:0007669"/>
    <property type="project" value="UniProtKB-UniRule"/>
</dbReference>
<comment type="similarity">
    <text evidence="2 12">Belongs to the peptidase M48B family.</text>
</comment>
<dbReference type="EC" id="3.4.24.-" evidence="12"/>
<feature type="transmembrane region" description="Helical" evidence="12">
    <location>
        <begin position="7"/>
        <end position="33"/>
    </location>
</feature>
<dbReference type="NCBIfam" id="NF003965">
    <property type="entry name" value="PRK05457.1"/>
    <property type="match status" value="1"/>
</dbReference>
<comment type="subcellular location">
    <subcellularLocation>
        <location evidence="1 12">Cell membrane</location>
        <topology evidence="1 12">Multi-pass membrane protein</topology>
    </subcellularLocation>
</comment>
<feature type="binding site" evidence="12">
    <location>
        <position position="154"/>
    </location>
    <ligand>
        <name>Zn(2+)</name>
        <dbReference type="ChEBI" id="CHEBI:29105"/>
        <note>catalytic</note>
    </ligand>
</feature>
<keyword evidence="10 12" id="KW-0482">Metalloprotease</keyword>
<organism evidence="14 15">
    <name type="scientific">Leptospira idonii</name>
    <dbReference type="NCBI Taxonomy" id="1193500"/>
    <lineage>
        <taxon>Bacteria</taxon>
        <taxon>Pseudomonadati</taxon>
        <taxon>Spirochaetota</taxon>
        <taxon>Spirochaetia</taxon>
        <taxon>Leptospirales</taxon>
        <taxon>Leptospiraceae</taxon>
        <taxon>Leptospira</taxon>
    </lineage>
</organism>
<evidence type="ECO:0000256" key="8">
    <source>
        <dbReference type="ARBA" id="ARBA00022833"/>
    </source>
</evidence>
<dbReference type="Pfam" id="PF01435">
    <property type="entry name" value="Peptidase_M48"/>
    <property type="match status" value="1"/>
</dbReference>
<dbReference type="CDD" id="cd07335">
    <property type="entry name" value="M48B_HtpX_like"/>
    <property type="match status" value="1"/>
</dbReference>
<gene>
    <name evidence="12 14" type="primary">htpX</name>
    <name evidence="14" type="ORF">EHS15_07430</name>
</gene>
<comment type="cofactor">
    <cofactor evidence="12">
        <name>Zn(2+)</name>
        <dbReference type="ChEBI" id="CHEBI:29105"/>
    </cofactor>
    <text evidence="12">Binds 1 zinc ion per subunit.</text>
</comment>
<keyword evidence="7 12" id="KW-0378">Hydrolase</keyword>
<feature type="domain" description="Peptidase M48" evidence="13">
    <location>
        <begin position="86"/>
        <end position="303"/>
    </location>
</feature>
<feature type="active site" evidence="12">
    <location>
        <position position="151"/>
    </location>
</feature>
<evidence type="ECO:0000256" key="5">
    <source>
        <dbReference type="ARBA" id="ARBA00022692"/>
    </source>
</evidence>
<dbReference type="InterPro" id="IPR001915">
    <property type="entry name" value="Peptidase_M48"/>
</dbReference>
<dbReference type="OrthoDB" id="15218at2"/>
<dbReference type="Gene3D" id="3.30.2010.10">
    <property type="entry name" value="Metalloproteases ('zincins'), catalytic domain"/>
    <property type="match status" value="1"/>
</dbReference>
<sequence length="305" mass="33121">MTWIKRIGFFLLTNILVMATFSIVTNIAGYFGFSLHAFGLDLGRLLIFCFTWGMLGSLISLFLSKFMAKWMMGVQIIDPKKASAAEMEVYRKVESLAQRAHLPMPEVGIYHSEEVNAFATGPSKSSALVAVSSGLLNRMNSQELEGVLAHELSHIANGDMVTLTLIQGVINAFTMFIARIIAMLAANAVRGGSDDREGNHGTAAIVQFVVTIVLDIVFSILGSIVVAYFSRQREFRADAGSAKLAGRESMIRALESLRGLSGQPEDERGAAIASFKISSHKGGFFSLFATHPPLEERIAALKAAR</sequence>
<keyword evidence="11 12" id="KW-0472">Membrane</keyword>
<feature type="binding site" evidence="12">
    <location>
        <position position="234"/>
    </location>
    <ligand>
        <name>Zn(2+)</name>
        <dbReference type="ChEBI" id="CHEBI:29105"/>
        <note>catalytic</note>
    </ligand>
</feature>
<feature type="transmembrane region" description="Helical" evidence="12">
    <location>
        <begin position="45"/>
        <end position="63"/>
    </location>
</feature>
<dbReference type="HAMAP" id="MF_00188">
    <property type="entry name" value="Pept_M48_protease_HtpX"/>
    <property type="match status" value="1"/>
</dbReference>
<dbReference type="Proteomes" id="UP000298058">
    <property type="component" value="Unassembled WGS sequence"/>
</dbReference>
<evidence type="ECO:0000256" key="12">
    <source>
        <dbReference type="HAMAP-Rule" id="MF_00188"/>
    </source>
</evidence>
<keyword evidence="3 12" id="KW-1003">Cell membrane</keyword>
<dbReference type="InterPro" id="IPR050083">
    <property type="entry name" value="HtpX_protease"/>
</dbReference>
<dbReference type="GO" id="GO:0004222">
    <property type="term" value="F:metalloendopeptidase activity"/>
    <property type="evidence" value="ECO:0007669"/>
    <property type="project" value="UniProtKB-UniRule"/>
</dbReference>
<dbReference type="GO" id="GO:0005886">
    <property type="term" value="C:plasma membrane"/>
    <property type="evidence" value="ECO:0007669"/>
    <property type="project" value="UniProtKB-SubCell"/>
</dbReference>
<feature type="binding site" evidence="12">
    <location>
        <position position="150"/>
    </location>
    <ligand>
        <name>Zn(2+)</name>
        <dbReference type="ChEBI" id="CHEBI:29105"/>
        <note>catalytic</note>
    </ligand>
</feature>
<keyword evidence="9 12" id="KW-1133">Transmembrane helix</keyword>
<dbReference type="GO" id="GO:0006508">
    <property type="term" value="P:proteolysis"/>
    <property type="evidence" value="ECO:0007669"/>
    <property type="project" value="UniProtKB-KW"/>
</dbReference>
<evidence type="ECO:0000256" key="6">
    <source>
        <dbReference type="ARBA" id="ARBA00022723"/>
    </source>
</evidence>
<dbReference type="EMBL" id="RQHW01000028">
    <property type="protein sequence ID" value="TGN19611.1"/>
    <property type="molecule type" value="Genomic_DNA"/>
</dbReference>
<accession>A0A4R9M0Z0</accession>
<dbReference type="PANTHER" id="PTHR43221:SF1">
    <property type="entry name" value="PROTEASE HTPX"/>
    <property type="match status" value="1"/>
</dbReference>
<keyword evidence="15" id="KW-1185">Reference proteome</keyword>
<evidence type="ECO:0000256" key="11">
    <source>
        <dbReference type="ARBA" id="ARBA00023136"/>
    </source>
</evidence>
<dbReference type="RefSeq" id="WP_135759927.1">
    <property type="nucleotide sequence ID" value="NZ_RQHW01000028.1"/>
</dbReference>
<keyword evidence="5 12" id="KW-0812">Transmembrane</keyword>
<evidence type="ECO:0000256" key="1">
    <source>
        <dbReference type="ARBA" id="ARBA00004651"/>
    </source>
</evidence>